<dbReference type="Pfam" id="PF12728">
    <property type="entry name" value="HTH_17"/>
    <property type="match status" value="1"/>
</dbReference>
<protein>
    <submittedName>
        <fullName evidence="2">Helix-turn-helix domain-containing protein</fullName>
    </submittedName>
</protein>
<dbReference type="SUPFAM" id="SSF46955">
    <property type="entry name" value="Putative DNA-binding domain"/>
    <property type="match status" value="1"/>
</dbReference>
<evidence type="ECO:0000259" key="1">
    <source>
        <dbReference type="Pfam" id="PF12728"/>
    </source>
</evidence>
<dbReference type="Proteomes" id="UP001595833">
    <property type="component" value="Unassembled WGS sequence"/>
</dbReference>
<dbReference type="InterPro" id="IPR041657">
    <property type="entry name" value="HTH_17"/>
</dbReference>
<reference evidence="3" key="1">
    <citation type="journal article" date="2019" name="Int. J. Syst. Evol. Microbiol.">
        <title>The Global Catalogue of Microorganisms (GCM) 10K type strain sequencing project: providing services to taxonomists for standard genome sequencing and annotation.</title>
        <authorList>
            <consortium name="The Broad Institute Genomics Platform"/>
            <consortium name="The Broad Institute Genome Sequencing Center for Infectious Disease"/>
            <person name="Wu L."/>
            <person name="Ma J."/>
        </authorList>
    </citation>
    <scope>NUCLEOTIDE SEQUENCE [LARGE SCALE GENOMIC DNA]</scope>
    <source>
        <strain evidence="3">KCTC 12848</strain>
    </source>
</reference>
<dbReference type="EMBL" id="JBHSJB010000007">
    <property type="protein sequence ID" value="MFC5053558.1"/>
    <property type="molecule type" value="Genomic_DNA"/>
</dbReference>
<feature type="domain" description="Helix-turn-helix" evidence="1">
    <location>
        <begin position="2"/>
        <end position="50"/>
    </location>
</feature>
<comment type="caution">
    <text evidence="2">The sequence shown here is derived from an EMBL/GenBank/DDBJ whole genome shotgun (WGS) entry which is preliminary data.</text>
</comment>
<dbReference type="RefSeq" id="WP_344036412.1">
    <property type="nucleotide sequence ID" value="NZ_BAAAKE010000005.1"/>
</dbReference>
<dbReference type="NCBIfam" id="TIGR01764">
    <property type="entry name" value="excise"/>
    <property type="match status" value="1"/>
</dbReference>
<name>A0ABV9XT55_9PSEU</name>
<evidence type="ECO:0000313" key="2">
    <source>
        <dbReference type="EMBL" id="MFC5053558.1"/>
    </source>
</evidence>
<dbReference type="InterPro" id="IPR010093">
    <property type="entry name" value="SinI_DNA-bd"/>
</dbReference>
<organism evidence="2 3">
    <name type="scientific">Saccharothrix xinjiangensis</name>
    <dbReference type="NCBI Taxonomy" id="204798"/>
    <lineage>
        <taxon>Bacteria</taxon>
        <taxon>Bacillati</taxon>
        <taxon>Actinomycetota</taxon>
        <taxon>Actinomycetes</taxon>
        <taxon>Pseudonocardiales</taxon>
        <taxon>Pseudonocardiaceae</taxon>
        <taxon>Saccharothrix</taxon>
    </lineage>
</organism>
<gene>
    <name evidence="2" type="ORF">ACFPFM_07280</name>
</gene>
<proteinExistence type="predicted"/>
<dbReference type="InterPro" id="IPR009061">
    <property type="entry name" value="DNA-bd_dom_put_sf"/>
</dbReference>
<evidence type="ECO:0000313" key="3">
    <source>
        <dbReference type="Proteomes" id="UP001595833"/>
    </source>
</evidence>
<keyword evidence="3" id="KW-1185">Reference proteome</keyword>
<sequence length="82" mass="9004">MFYTVAEAARIMRVDPATVYRAIRENAFPAVRLRTRYVVPVRAVEELAEQAAASGEVVDVAQVAAERRTAREVGRLTGGAAW</sequence>
<accession>A0ABV9XT55</accession>